<feature type="compositionally biased region" description="Polar residues" evidence="1">
    <location>
        <begin position="577"/>
        <end position="586"/>
    </location>
</feature>
<evidence type="ECO:0000313" key="3">
    <source>
        <dbReference type="Proteomes" id="UP000007259"/>
    </source>
</evidence>
<dbReference type="VEuPathDB" id="TriTrypDB:LmxM.32.2450"/>
<dbReference type="PhylomeDB" id="E9B484"/>
<feature type="compositionally biased region" description="Polar residues" evidence="1">
    <location>
        <begin position="1216"/>
        <end position="1225"/>
    </location>
</feature>
<feature type="compositionally biased region" description="Polar residues" evidence="1">
    <location>
        <begin position="1492"/>
        <end position="1517"/>
    </location>
</feature>
<protein>
    <submittedName>
        <fullName evidence="2">Uncharacterized protein</fullName>
    </submittedName>
</protein>
<feature type="region of interest" description="Disordered" evidence="1">
    <location>
        <begin position="481"/>
        <end position="508"/>
    </location>
</feature>
<name>E9B484_LEIMU</name>
<dbReference type="RefSeq" id="XP_003878501.1">
    <property type="nucleotide sequence ID" value="XM_003878452.1"/>
</dbReference>
<organism evidence="2 3">
    <name type="scientific">Leishmania mexicana (strain MHOM/GT/2001/U1103)</name>
    <dbReference type="NCBI Taxonomy" id="929439"/>
    <lineage>
        <taxon>Eukaryota</taxon>
        <taxon>Discoba</taxon>
        <taxon>Euglenozoa</taxon>
        <taxon>Kinetoplastea</taxon>
        <taxon>Metakinetoplastina</taxon>
        <taxon>Trypanosomatida</taxon>
        <taxon>Trypanosomatidae</taxon>
        <taxon>Leishmaniinae</taxon>
        <taxon>Leishmania</taxon>
    </lineage>
</organism>
<feature type="region of interest" description="Disordered" evidence="1">
    <location>
        <begin position="1176"/>
        <end position="1257"/>
    </location>
</feature>
<feature type="compositionally biased region" description="Low complexity" evidence="1">
    <location>
        <begin position="1176"/>
        <end position="1190"/>
    </location>
</feature>
<evidence type="ECO:0000313" key="2">
    <source>
        <dbReference type="EMBL" id="CBZ30052.1"/>
    </source>
</evidence>
<feature type="region of interest" description="Disordered" evidence="1">
    <location>
        <begin position="567"/>
        <end position="642"/>
    </location>
</feature>
<feature type="compositionally biased region" description="Low complexity" evidence="1">
    <location>
        <begin position="1532"/>
        <end position="1541"/>
    </location>
</feature>
<feature type="compositionally biased region" description="Basic and acidic residues" evidence="1">
    <location>
        <begin position="1150"/>
        <end position="1164"/>
    </location>
</feature>
<feature type="compositionally biased region" description="Low complexity" evidence="1">
    <location>
        <begin position="1435"/>
        <end position="1445"/>
    </location>
</feature>
<keyword evidence="3" id="KW-1185">Reference proteome</keyword>
<feature type="region of interest" description="Disordered" evidence="1">
    <location>
        <begin position="1413"/>
        <end position="1625"/>
    </location>
</feature>
<feature type="compositionally biased region" description="Polar residues" evidence="1">
    <location>
        <begin position="1232"/>
        <end position="1257"/>
    </location>
</feature>
<dbReference type="KEGG" id="lmi:LMXM_32_2450"/>
<gene>
    <name evidence="2" type="ORF">LMXM_32_2450</name>
</gene>
<feature type="compositionally biased region" description="Polar residues" evidence="1">
    <location>
        <begin position="1457"/>
        <end position="1468"/>
    </location>
</feature>
<feature type="compositionally biased region" description="Polar residues" evidence="1">
    <location>
        <begin position="1548"/>
        <end position="1558"/>
    </location>
</feature>
<dbReference type="OrthoDB" id="267643at2759"/>
<evidence type="ECO:0000256" key="1">
    <source>
        <dbReference type="SAM" id="MobiDB-lite"/>
    </source>
</evidence>
<dbReference type="Proteomes" id="UP000007259">
    <property type="component" value="Chromosome 32"/>
</dbReference>
<feature type="compositionally biased region" description="Low complexity" evidence="1">
    <location>
        <begin position="897"/>
        <end position="909"/>
    </location>
</feature>
<feature type="compositionally biased region" description="Gly residues" evidence="1">
    <location>
        <begin position="1583"/>
        <end position="1625"/>
    </location>
</feature>
<reference evidence="2 3" key="1">
    <citation type="journal article" date="2011" name="Genome Res.">
        <title>Chromosome and gene copy number variation allow major structural change between species and strains of Leishmania.</title>
        <authorList>
            <person name="Rogers M.B."/>
            <person name="Hilley J.D."/>
            <person name="Dickens N.J."/>
            <person name="Wilkes J."/>
            <person name="Bates P.A."/>
            <person name="Depledge D.P."/>
            <person name="Harris D."/>
            <person name="Her Y."/>
            <person name="Herzyk P."/>
            <person name="Imamura H."/>
            <person name="Otto T.D."/>
            <person name="Sanders M."/>
            <person name="Seeger K."/>
            <person name="Dujardin J.C."/>
            <person name="Berriman M."/>
            <person name="Smith D.F."/>
            <person name="Hertz-Fowler C."/>
            <person name="Mottram J.C."/>
        </authorList>
    </citation>
    <scope>NUCLEOTIDE SEQUENCE [LARGE SCALE GENOMIC DNA]</scope>
    <source>
        <strain evidence="2 3">MHOM/GT/2001/U1103</strain>
    </source>
</reference>
<sequence>MTALDAAAHDAVPSLVKLAVAGATPWPTEIFLHFSSFRDAYSAWHEHDDFVRWLQSSDYAVALLAASNLRPLHFAVRERVTTPRAPSPNTAETAAVHLVLCAPCCNTTVVLSEEERLALAKLTRILPFHVGPNGVATQNEHSTTTLVHATQLERHHRIMAGLLARAHREGCAWRDRHATGEQGGAADEVTASCARQLLLGSPSLCIMESATVRAFCAAVILCPPDAEAATKATARTRCLLPRGTPPSVVQQCMEETLAVLDPASSGGDCEAGTAVPRLRYTGSNVNDRILQLFFAPKKRPRAEASNGAACSETGVNGEVVLQYMALLMTLYGYTVAAAGDVQSVRAANSDGDAVDLEQAECAARAGAFRPSRWGAPPWRCPPTILSSADEEEGNRRVHKETSRQSQMVSAADAMMLLGWHVRCQFCAHSPAIVGVRETVTTTTITTTRTAEALRTAACASGRSAADASRDERRSFVDEEVDLLHPQQRVGDSVESGSGDGGGGSGNEDVLSALAEVEAVLLSANRSRHSGDVKDEAAAVAAALENASADQSDGAEDDDDKLEVCASSQAYREEDATVSVTPSSSVGRGSGDGHNDGEAGVNSGLGSDIASNEETSAEEDSKVASCGDEEALSAQSTHMPGGVALSPVEATTLLGTAGAGTTAAAFAFAPATVTTKMVTKSETRSVTTITMTFSQRSTLQKDSQQQQQQCSGISNGGHHGNCPWHRLFLTDAIDATALAAPERFMDFTWVVGEDGDILQEERAADLSNAAPPSAVTSGVSVDGEELLAPHQHPLPSQGESDVCEASETSSDRTLLVLRFLLPEVERLITTWRLSEEWERTRPGEYLRHPLWRTWLSSQTLHPVRTESADGMMEQYLRTLERQLMPSQSRAEETGACERSSAVAAGGRGRGSSVANKAVAKTMGTAKWEALGTLEELGVTIGAPLYNVKATSFNRTVEGALQLATRSLHRCFVNDQAAAEAGGRSNSGEARTLLREGLRSLLRVSGTSTAQRVAGSSGAALKVAFSSADNEESRGKEAAAAARAFLKTMEARYADNVVREGSCNASRLRLALQREAIPHGLHEFTTSIYPTLQPRVGDCSISAADPVYVVNTASGSTNAAPSHTPSDVDRSRVMQYLQGMHHTAQEEQLQLQHEKERREEAQRLADAKAAAVISSAAAAATPSATEARAPATQMSANKGPAKQRQRQQQSHGSRDLHSSANQSSLPSQKKHLSTHQAPAPSQGNSMVQAPHSTPASRSSAVFQGAVLHSGGPPMQQIGYENPLWGSPQPFSHGTSGVSPPLQSTPVHHPTHGMVDKSAVPVICAPFKGQRGDSGLFNPSADSSLFPAPNGAPVGGQEPIFRDSSLGGAALTGSGLVSDGGPLFTALHPFGWLPFPSGPSEGDDPGVLETSVYARPSSGALPRGRASGPPPCSGDSVLGNLNTSNLSSGSGGPAEDVRLSNWSSSSMSQGPATGGGGGGAVLGQITSPVLRRDSTGGSSRNVAGSSVPSVFGTSASSSFTAPKAFTPGAQPLPVSRGGAANRSRGSGGGRQNMQLPASHNQPAPRVKAGSSVLGGGGANAHTPPARGGGGGGAGGRSGQGRNRGGGGQRRGGGGRVGGGGGTGFRRGG</sequence>
<feature type="region of interest" description="Disordered" evidence="1">
    <location>
        <begin position="1141"/>
        <end position="1164"/>
    </location>
</feature>
<dbReference type="EMBL" id="FR799585">
    <property type="protein sequence ID" value="CBZ30052.1"/>
    <property type="molecule type" value="Genomic_DNA"/>
</dbReference>
<dbReference type="GeneID" id="13452106"/>
<dbReference type="OMA" id="MDFTWVV"/>
<accession>E9B484</accession>
<feature type="compositionally biased region" description="Gly residues" evidence="1">
    <location>
        <begin position="1469"/>
        <end position="1478"/>
    </location>
</feature>
<feature type="region of interest" description="Disordered" evidence="1">
    <location>
        <begin position="885"/>
        <end position="909"/>
    </location>
</feature>
<proteinExistence type="predicted"/>